<keyword evidence="1" id="KW-0472">Membrane</keyword>
<protein>
    <recommendedName>
        <fullName evidence="2">DUF2231 domain-containing protein</fullName>
    </recommendedName>
</protein>
<dbReference type="Proteomes" id="UP000800981">
    <property type="component" value="Unassembled WGS sequence"/>
</dbReference>
<sequence length="159" mass="16377">MGPTQIDGLPAHPLLVHLVVASVPLAALLVALAAVWPAARRRLGPLPPVVALVALIAVPVTMNAGEWLRDSIQGSLPQPIPAISRHEEVAERLLPWVIALFVVAVAGWALLRRAVVPVALRVVVAVVAVIVSVGSTVAVYQAGDTGARAVWEGVGTSGG</sequence>
<gene>
    <name evidence="3" type="ORF">G9H71_21810</name>
</gene>
<organism evidence="3 4">
    <name type="scientific">Motilibacter deserti</name>
    <dbReference type="NCBI Taxonomy" id="2714956"/>
    <lineage>
        <taxon>Bacteria</taxon>
        <taxon>Bacillati</taxon>
        <taxon>Actinomycetota</taxon>
        <taxon>Actinomycetes</taxon>
        <taxon>Motilibacterales</taxon>
        <taxon>Motilibacteraceae</taxon>
        <taxon>Motilibacter</taxon>
    </lineage>
</organism>
<keyword evidence="4" id="KW-1185">Reference proteome</keyword>
<reference evidence="3 4" key="1">
    <citation type="submission" date="2020-03" db="EMBL/GenBank/DDBJ databases">
        <title>Two novel Motilibacter sp.</title>
        <authorList>
            <person name="Liu S."/>
        </authorList>
    </citation>
    <scope>NUCLEOTIDE SEQUENCE [LARGE SCALE GENOMIC DNA]</scope>
    <source>
        <strain evidence="3 4">E257</strain>
    </source>
</reference>
<evidence type="ECO:0000256" key="1">
    <source>
        <dbReference type="SAM" id="Phobius"/>
    </source>
</evidence>
<feature type="domain" description="DUF2231" evidence="2">
    <location>
        <begin position="8"/>
        <end position="153"/>
    </location>
</feature>
<dbReference type="EMBL" id="JAANNP010000163">
    <property type="protein sequence ID" value="NHC16426.1"/>
    <property type="molecule type" value="Genomic_DNA"/>
</dbReference>
<feature type="transmembrane region" description="Helical" evidence="1">
    <location>
        <begin position="14"/>
        <end position="36"/>
    </location>
</feature>
<feature type="transmembrane region" description="Helical" evidence="1">
    <location>
        <begin position="43"/>
        <end position="62"/>
    </location>
</feature>
<keyword evidence="1" id="KW-0812">Transmembrane</keyword>
<evidence type="ECO:0000313" key="3">
    <source>
        <dbReference type="EMBL" id="NHC16426.1"/>
    </source>
</evidence>
<feature type="transmembrane region" description="Helical" evidence="1">
    <location>
        <begin position="93"/>
        <end position="111"/>
    </location>
</feature>
<dbReference type="RefSeq" id="WP_166284865.1">
    <property type="nucleotide sequence ID" value="NZ_JAANNP010000163.1"/>
</dbReference>
<dbReference type="InterPro" id="IPR019251">
    <property type="entry name" value="DUF2231_TM"/>
</dbReference>
<keyword evidence="1" id="KW-1133">Transmembrane helix</keyword>
<evidence type="ECO:0000259" key="2">
    <source>
        <dbReference type="Pfam" id="PF09990"/>
    </source>
</evidence>
<dbReference type="Pfam" id="PF09990">
    <property type="entry name" value="DUF2231"/>
    <property type="match status" value="1"/>
</dbReference>
<evidence type="ECO:0000313" key="4">
    <source>
        <dbReference type="Proteomes" id="UP000800981"/>
    </source>
</evidence>
<accession>A0ABX0H3I1</accession>
<name>A0ABX0H3I1_9ACTN</name>
<feature type="transmembrane region" description="Helical" evidence="1">
    <location>
        <begin position="118"/>
        <end position="140"/>
    </location>
</feature>
<comment type="caution">
    <text evidence="3">The sequence shown here is derived from an EMBL/GenBank/DDBJ whole genome shotgun (WGS) entry which is preliminary data.</text>
</comment>
<proteinExistence type="predicted"/>